<proteinExistence type="predicted"/>
<evidence type="ECO:0000256" key="1">
    <source>
        <dbReference type="SAM" id="Phobius"/>
    </source>
</evidence>
<name>A0A9X9KG51_9HYPH</name>
<dbReference type="EMBL" id="CP109970">
    <property type="protein sequence ID" value="UYZ11018.1"/>
    <property type="molecule type" value="Genomic_DNA"/>
</dbReference>
<feature type="transmembrane region" description="Helical" evidence="1">
    <location>
        <begin position="92"/>
        <end position="110"/>
    </location>
</feature>
<dbReference type="RefSeq" id="WP_170985384.1">
    <property type="nucleotide sequence ID" value="NZ_CP109970.1"/>
</dbReference>
<organism evidence="2 3">
    <name type="scientific">Agrobacterium salinitolerans</name>
    <dbReference type="NCBI Taxonomy" id="1183413"/>
    <lineage>
        <taxon>Bacteria</taxon>
        <taxon>Pseudomonadati</taxon>
        <taxon>Pseudomonadota</taxon>
        <taxon>Alphaproteobacteria</taxon>
        <taxon>Hyphomicrobiales</taxon>
        <taxon>Rhizobiaceae</taxon>
        <taxon>Rhizobium/Agrobacterium group</taxon>
        <taxon>Agrobacterium</taxon>
    </lineage>
</organism>
<accession>A0A9X9KG51</accession>
<keyword evidence="1" id="KW-1133">Transmembrane helix</keyword>
<keyword evidence="1" id="KW-0472">Membrane</keyword>
<sequence>MPTKPPAAEIGSEATEPRSTRRVYPAVARLLFLIVRALTKATLYTAWCLAFYILNMFRPFTGMAMLAATVMVPLSIAAFVKPEAANGMPFWAFILMIFGFAGFSIGYTIFLDWITPPGLQDTSARFRRGDRG</sequence>
<geneLocation type="plasmid" evidence="2 3">
    <name>pAtCFBP5507a</name>
</geneLocation>
<dbReference type="Proteomes" id="UP000298735">
    <property type="component" value="Plasmid pAtCFBP5507a"/>
</dbReference>
<keyword evidence="1" id="KW-0812">Transmembrane</keyword>
<gene>
    <name evidence="2" type="ORF">CFBP5507_24620</name>
</gene>
<dbReference type="KEGG" id="asal:CFBP5507_24620"/>
<reference evidence="2" key="1">
    <citation type="submission" date="2022-10" db="EMBL/GenBank/DDBJ databases">
        <title>Complete genome sequence of Agrobacterium salinitolerans CFBP5507.</title>
        <authorList>
            <person name="Tchabashvili S."/>
            <person name="Yen H.-C."/>
            <person name="Haryono M."/>
            <person name="Lin Y.-C."/>
            <person name="Lai E.-M."/>
            <person name="Kuo C.-H."/>
        </authorList>
    </citation>
    <scope>NUCLEOTIDE SEQUENCE</scope>
    <source>
        <strain evidence="2">CFBP5507</strain>
        <plasmid evidence="2">pAtCFBP5507a</plasmid>
    </source>
</reference>
<feature type="transmembrane region" description="Helical" evidence="1">
    <location>
        <begin position="60"/>
        <end position="80"/>
    </location>
</feature>
<evidence type="ECO:0000313" key="3">
    <source>
        <dbReference type="Proteomes" id="UP000298735"/>
    </source>
</evidence>
<keyword evidence="2" id="KW-0614">Plasmid</keyword>
<evidence type="ECO:0000313" key="2">
    <source>
        <dbReference type="EMBL" id="UYZ11018.1"/>
    </source>
</evidence>
<protein>
    <submittedName>
        <fullName evidence="2">Uncharacterized protein</fullName>
    </submittedName>
</protein>
<feature type="transmembrane region" description="Helical" evidence="1">
    <location>
        <begin position="30"/>
        <end position="54"/>
    </location>
</feature>
<dbReference type="AlphaFoldDB" id="A0A9X9KG51"/>